<dbReference type="STRING" id="2769.R7QIF2"/>
<comment type="similarity">
    <text evidence="3">Belongs to the IPP isomerase type 1 family.</text>
</comment>
<comment type="pathway">
    <text evidence="2">Isoprenoid biosynthesis; dimethylallyl diphosphate biosynthesis; dimethylallyl diphosphate from isopentenyl diphosphate: step 1/1.</text>
</comment>
<dbReference type="Pfam" id="PF00293">
    <property type="entry name" value="NUDIX"/>
    <property type="match status" value="1"/>
</dbReference>
<evidence type="ECO:0000256" key="9">
    <source>
        <dbReference type="ARBA" id="ARBA00023098"/>
    </source>
</evidence>
<proteinExistence type="inferred from homology"/>
<keyword evidence="5" id="KW-0444">Lipid biosynthesis</keyword>
<dbReference type="InterPro" id="IPR011876">
    <property type="entry name" value="IsopentenylPP_isomerase_typ1"/>
</dbReference>
<evidence type="ECO:0000256" key="4">
    <source>
        <dbReference type="ARBA" id="ARBA00012057"/>
    </source>
</evidence>
<dbReference type="InterPro" id="IPR000086">
    <property type="entry name" value="NUDIX_hydrolase_dom"/>
</dbReference>
<keyword evidence="10" id="KW-0414">Isoprene biosynthesis</keyword>
<evidence type="ECO:0000259" key="12">
    <source>
        <dbReference type="PROSITE" id="PS51462"/>
    </source>
</evidence>
<evidence type="ECO:0000313" key="13">
    <source>
        <dbReference type="EMBL" id="CDF38302.1"/>
    </source>
</evidence>
<dbReference type="FunFam" id="3.90.79.10:FF:000012">
    <property type="entry name" value="Isopentenyl-diphosphate Delta-isomerase 1"/>
    <property type="match status" value="1"/>
</dbReference>
<evidence type="ECO:0000256" key="3">
    <source>
        <dbReference type="ARBA" id="ARBA00007579"/>
    </source>
</evidence>
<evidence type="ECO:0000256" key="2">
    <source>
        <dbReference type="ARBA" id="ARBA00004826"/>
    </source>
</evidence>
<dbReference type="GO" id="GO:0006694">
    <property type="term" value="P:steroid biosynthetic process"/>
    <property type="evidence" value="ECO:0007669"/>
    <property type="project" value="UniProtKB-KW"/>
</dbReference>
<dbReference type="Gramene" id="CDF38302">
    <property type="protein sequence ID" value="CDF38302"/>
    <property type="gene ID" value="CHC_T00006126001"/>
</dbReference>
<protein>
    <recommendedName>
        <fullName evidence="4">isopentenyl-diphosphate Delta-isomerase</fullName>
        <ecNumber evidence="4">5.3.3.2</ecNumber>
    </recommendedName>
</protein>
<keyword evidence="9" id="KW-0443">Lipid metabolism</keyword>
<keyword evidence="7" id="KW-0460">Magnesium</keyword>
<keyword evidence="14" id="KW-1185">Reference proteome</keyword>
<comment type="cofactor">
    <cofactor evidence="1">
        <name>Mg(2+)</name>
        <dbReference type="ChEBI" id="CHEBI:18420"/>
    </cofactor>
</comment>
<dbReference type="GO" id="GO:0009240">
    <property type="term" value="P:isopentenyl diphosphate biosynthetic process"/>
    <property type="evidence" value="ECO:0007669"/>
    <property type="project" value="TreeGrafter"/>
</dbReference>
<evidence type="ECO:0000256" key="11">
    <source>
        <dbReference type="ARBA" id="ARBA00023235"/>
    </source>
</evidence>
<dbReference type="PANTHER" id="PTHR10885:SF0">
    <property type="entry name" value="ISOPENTENYL-DIPHOSPHATE DELTA-ISOMERASE"/>
    <property type="match status" value="1"/>
</dbReference>
<reference evidence="14" key="1">
    <citation type="journal article" date="2013" name="Proc. Natl. Acad. Sci. U.S.A.">
        <title>Genome structure and metabolic features in the red seaweed Chondrus crispus shed light on evolution of the Archaeplastida.</title>
        <authorList>
            <person name="Collen J."/>
            <person name="Porcel B."/>
            <person name="Carre W."/>
            <person name="Ball S.G."/>
            <person name="Chaparro C."/>
            <person name="Tonon T."/>
            <person name="Barbeyron T."/>
            <person name="Michel G."/>
            <person name="Noel B."/>
            <person name="Valentin K."/>
            <person name="Elias M."/>
            <person name="Artiguenave F."/>
            <person name="Arun A."/>
            <person name="Aury J.M."/>
            <person name="Barbosa-Neto J.F."/>
            <person name="Bothwell J.H."/>
            <person name="Bouget F.Y."/>
            <person name="Brillet L."/>
            <person name="Cabello-Hurtado F."/>
            <person name="Capella-Gutierrez S."/>
            <person name="Charrier B."/>
            <person name="Cladiere L."/>
            <person name="Cock J.M."/>
            <person name="Coelho S.M."/>
            <person name="Colleoni C."/>
            <person name="Czjzek M."/>
            <person name="Da Silva C."/>
            <person name="Delage L."/>
            <person name="Denoeud F."/>
            <person name="Deschamps P."/>
            <person name="Dittami S.M."/>
            <person name="Gabaldon T."/>
            <person name="Gachon C.M."/>
            <person name="Groisillier A."/>
            <person name="Herve C."/>
            <person name="Jabbari K."/>
            <person name="Katinka M."/>
            <person name="Kloareg B."/>
            <person name="Kowalczyk N."/>
            <person name="Labadie K."/>
            <person name="Leblanc C."/>
            <person name="Lopez P.J."/>
            <person name="McLachlan D.H."/>
            <person name="Meslet-Cladiere L."/>
            <person name="Moustafa A."/>
            <person name="Nehr Z."/>
            <person name="Nyvall Collen P."/>
            <person name="Panaud O."/>
            <person name="Partensky F."/>
            <person name="Poulain J."/>
            <person name="Rensing S.A."/>
            <person name="Rousvoal S."/>
            <person name="Samson G."/>
            <person name="Symeonidi A."/>
            <person name="Weissenbach J."/>
            <person name="Zambounis A."/>
            <person name="Wincker P."/>
            <person name="Boyen C."/>
        </authorList>
    </citation>
    <scope>NUCLEOTIDE SEQUENCE [LARGE SCALE GENOMIC DNA]</scope>
    <source>
        <strain evidence="14">cv. Stackhouse</strain>
    </source>
</reference>
<dbReference type="NCBIfam" id="TIGR02150">
    <property type="entry name" value="IPP_isom_1"/>
    <property type="match status" value="1"/>
</dbReference>
<gene>
    <name evidence="13" type="ORF">CHC_T00006126001</name>
</gene>
<dbReference type="Gene3D" id="3.90.79.10">
    <property type="entry name" value="Nucleoside Triphosphate Pyrophosphohydrolase"/>
    <property type="match status" value="1"/>
</dbReference>
<name>R7QIF2_CHOCR</name>
<accession>R7QIF2</accession>
<dbReference type="GO" id="GO:0004452">
    <property type="term" value="F:isopentenyl-diphosphate delta-isomerase activity"/>
    <property type="evidence" value="ECO:0007669"/>
    <property type="project" value="UniProtKB-EC"/>
</dbReference>
<dbReference type="UniPathway" id="UPA00059">
    <property type="reaction ID" value="UER00104"/>
</dbReference>
<evidence type="ECO:0000256" key="10">
    <source>
        <dbReference type="ARBA" id="ARBA00023229"/>
    </source>
</evidence>
<keyword evidence="8" id="KW-0752">Steroid biosynthesis</keyword>
<dbReference type="CDD" id="cd02885">
    <property type="entry name" value="NUDIX_IPP_Isomerase"/>
    <property type="match status" value="1"/>
</dbReference>
<feature type="domain" description="Nudix hydrolase" evidence="12">
    <location>
        <begin position="63"/>
        <end position="219"/>
    </location>
</feature>
<evidence type="ECO:0000256" key="5">
    <source>
        <dbReference type="ARBA" id="ARBA00022516"/>
    </source>
</evidence>
<evidence type="ECO:0000313" key="14">
    <source>
        <dbReference type="Proteomes" id="UP000012073"/>
    </source>
</evidence>
<organism evidence="13 14">
    <name type="scientific">Chondrus crispus</name>
    <name type="common">Carrageen Irish moss</name>
    <name type="synonym">Polymorpha crispa</name>
    <dbReference type="NCBI Taxonomy" id="2769"/>
    <lineage>
        <taxon>Eukaryota</taxon>
        <taxon>Rhodophyta</taxon>
        <taxon>Florideophyceae</taxon>
        <taxon>Rhodymeniophycidae</taxon>
        <taxon>Gigartinales</taxon>
        <taxon>Gigartinaceae</taxon>
        <taxon>Chondrus</taxon>
    </lineage>
</organism>
<evidence type="ECO:0000256" key="8">
    <source>
        <dbReference type="ARBA" id="ARBA00022955"/>
    </source>
</evidence>
<evidence type="ECO:0000256" key="7">
    <source>
        <dbReference type="ARBA" id="ARBA00022842"/>
    </source>
</evidence>
<evidence type="ECO:0000256" key="1">
    <source>
        <dbReference type="ARBA" id="ARBA00001946"/>
    </source>
</evidence>
<dbReference type="AlphaFoldDB" id="R7QIF2"/>
<sequence length="265" mass="29490">MNKTFMPSTSRLSMSTSASDVLVGKDETQAQLMSEEIILVSPADAVIGKMSKKDSHLVSNNLPLHRAFSLFLFDSAGRMLLQRRAAEKVTFPSYWTNTVCSHPLHNAAELGEEDGDDSVVGAKRAAIRKLGHELGVKEGSLGIADLTFMTRVHYRAENGDGVWGEHEVDYVFVAQRDVELRPEPNEVSDVRYVDQKELKELFAEAEKSEGTLLTPWFQHIVNGFGWPWWDSLLEKGPPGLEGLRDPHTVHHMGDCGVHCSLPHDT</sequence>
<dbReference type="RefSeq" id="XP_005718187.1">
    <property type="nucleotide sequence ID" value="XM_005718130.1"/>
</dbReference>
<dbReference type="OMA" id="KAPFDNG"/>
<dbReference type="GO" id="GO:0050992">
    <property type="term" value="P:dimethylallyl diphosphate biosynthetic process"/>
    <property type="evidence" value="ECO:0007669"/>
    <property type="project" value="UniProtKB-UniPathway"/>
</dbReference>
<dbReference type="PROSITE" id="PS51462">
    <property type="entry name" value="NUDIX"/>
    <property type="match status" value="1"/>
</dbReference>
<dbReference type="EC" id="5.3.3.2" evidence="4"/>
<dbReference type="OrthoDB" id="510307at2759"/>
<dbReference type="GeneID" id="17325903"/>
<dbReference type="PhylomeDB" id="R7QIF2"/>
<dbReference type="EMBL" id="HG001914">
    <property type="protein sequence ID" value="CDF38302.1"/>
    <property type="molecule type" value="Genomic_DNA"/>
</dbReference>
<dbReference type="GO" id="GO:0005737">
    <property type="term" value="C:cytoplasm"/>
    <property type="evidence" value="ECO:0007669"/>
    <property type="project" value="TreeGrafter"/>
</dbReference>
<keyword evidence="6" id="KW-0479">Metal-binding</keyword>
<dbReference type="InterPro" id="IPR015797">
    <property type="entry name" value="NUDIX_hydrolase-like_dom_sf"/>
</dbReference>
<keyword evidence="11" id="KW-0413">Isomerase</keyword>
<dbReference type="PANTHER" id="PTHR10885">
    <property type="entry name" value="ISOPENTENYL-DIPHOSPHATE DELTA-ISOMERASE"/>
    <property type="match status" value="1"/>
</dbReference>
<dbReference type="Proteomes" id="UP000012073">
    <property type="component" value="Unassembled WGS sequence"/>
</dbReference>
<evidence type="ECO:0000256" key="6">
    <source>
        <dbReference type="ARBA" id="ARBA00022723"/>
    </source>
</evidence>
<dbReference type="GO" id="GO:0046872">
    <property type="term" value="F:metal ion binding"/>
    <property type="evidence" value="ECO:0007669"/>
    <property type="project" value="UniProtKB-KW"/>
</dbReference>
<dbReference type="SUPFAM" id="SSF55811">
    <property type="entry name" value="Nudix"/>
    <property type="match status" value="1"/>
</dbReference>
<dbReference type="KEGG" id="ccp:CHC_T00006126001"/>